<dbReference type="EMBL" id="CACTIH010003646">
    <property type="protein sequence ID" value="CAA2980373.1"/>
    <property type="molecule type" value="Genomic_DNA"/>
</dbReference>
<dbReference type="GO" id="GO:0034039">
    <property type="term" value="F:8-oxo-7,8-dihydroguanine DNA N-glycosylase activity"/>
    <property type="evidence" value="ECO:0007669"/>
    <property type="project" value="TreeGrafter"/>
</dbReference>
<gene>
    <name evidence="2" type="ORF">OLEA9_A106247</name>
</gene>
<evidence type="ECO:0000256" key="1">
    <source>
        <dbReference type="SAM" id="Coils"/>
    </source>
</evidence>
<dbReference type="PANTHER" id="PTHR10242">
    <property type="entry name" value="8-OXOGUANINE DNA GLYCOSYLASE"/>
    <property type="match status" value="1"/>
</dbReference>
<dbReference type="Gramene" id="OE9A106247T1">
    <property type="protein sequence ID" value="OE9A106247C1"/>
    <property type="gene ID" value="OE9A106247"/>
</dbReference>
<keyword evidence="3" id="KW-1185">Reference proteome</keyword>
<sequence length="299" mass="33745">MAKALCELQLELQLPLSNDSLVNTSNETISGCQTVENNQFVPKTPAGKELKKDPGVHKCSINLANSYAEVKATEENANLEESCVKAMEENANLEESCVQMPDRFQPLEGKGFSSCTKIGNFPSPRELASLNEKLLAKRCHLGYRAGRILKLAQEIVEGRIRLRELEDVVGTLSLSEYDKLAEKLKNIDGFGPFTCANVLMCMGFYHVIPTDSETIRHLEQVHAKSSKIRTVQRDVEVIYGKYAPFQFLAYWSEVWQFYEEWFGKLSEMPPSGYKLITAANMRPKRNGDNKRIKVSLENI</sequence>
<dbReference type="GO" id="GO:0006285">
    <property type="term" value="P:base-excision repair, AP site formation"/>
    <property type="evidence" value="ECO:0007669"/>
    <property type="project" value="TreeGrafter"/>
</dbReference>
<dbReference type="InterPro" id="IPR011257">
    <property type="entry name" value="DNA_glycosylase"/>
</dbReference>
<reference evidence="2 3" key="1">
    <citation type="submission" date="2019-12" db="EMBL/GenBank/DDBJ databases">
        <authorList>
            <person name="Alioto T."/>
            <person name="Alioto T."/>
            <person name="Gomez Garrido J."/>
        </authorList>
    </citation>
    <scope>NUCLEOTIDE SEQUENCE [LARGE SCALE GENOMIC DNA]</scope>
</reference>
<keyword evidence="1" id="KW-0175">Coiled coil</keyword>
<dbReference type="PANTHER" id="PTHR10242:SF4">
    <property type="entry name" value="OS07G0657600 PROTEIN"/>
    <property type="match status" value="1"/>
</dbReference>
<feature type="coiled-coil region" evidence="1">
    <location>
        <begin position="69"/>
        <end position="96"/>
    </location>
</feature>
<dbReference type="SUPFAM" id="SSF48150">
    <property type="entry name" value="DNA-glycosylase"/>
    <property type="match status" value="1"/>
</dbReference>
<comment type="caution">
    <text evidence="2">The sequence shown here is derived from an EMBL/GenBank/DDBJ whole genome shotgun (WGS) entry which is preliminary data.</text>
</comment>
<dbReference type="OrthoDB" id="4951845at2759"/>
<accession>A0A8S0RMA9</accession>
<evidence type="ECO:0000313" key="3">
    <source>
        <dbReference type="Proteomes" id="UP000594638"/>
    </source>
</evidence>
<dbReference type="GO" id="GO:0005634">
    <property type="term" value="C:nucleus"/>
    <property type="evidence" value="ECO:0007669"/>
    <property type="project" value="TreeGrafter"/>
</dbReference>
<protein>
    <submittedName>
        <fullName evidence="2">Uncharacterized protein LOC111411100</fullName>
    </submittedName>
</protein>
<proteinExistence type="predicted"/>
<name>A0A8S0RMA9_OLEEU</name>
<dbReference type="AlphaFoldDB" id="A0A8S0RMA9"/>
<organism evidence="2 3">
    <name type="scientific">Olea europaea subsp. europaea</name>
    <dbReference type="NCBI Taxonomy" id="158383"/>
    <lineage>
        <taxon>Eukaryota</taxon>
        <taxon>Viridiplantae</taxon>
        <taxon>Streptophyta</taxon>
        <taxon>Embryophyta</taxon>
        <taxon>Tracheophyta</taxon>
        <taxon>Spermatophyta</taxon>
        <taxon>Magnoliopsida</taxon>
        <taxon>eudicotyledons</taxon>
        <taxon>Gunneridae</taxon>
        <taxon>Pentapetalae</taxon>
        <taxon>asterids</taxon>
        <taxon>lamiids</taxon>
        <taxon>Lamiales</taxon>
        <taxon>Oleaceae</taxon>
        <taxon>Oleeae</taxon>
        <taxon>Olea</taxon>
    </lineage>
</organism>
<dbReference type="InterPro" id="IPR052054">
    <property type="entry name" value="Oxidative_DNA_repair_enzyme"/>
</dbReference>
<dbReference type="Gene3D" id="1.10.340.30">
    <property type="entry name" value="Hypothetical protein, domain 2"/>
    <property type="match status" value="1"/>
</dbReference>
<evidence type="ECO:0000313" key="2">
    <source>
        <dbReference type="EMBL" id="CAA2980373.1"/>
    </source>
</evidence>
<dbReference type="Proteomes" id="UP000594638">
    <property type="component" value="Unassembled WGS sequence"/>
</dbReference>